<evidence type="ECO:0000313" key="8">
    <source>
        <dbReference type="Proteomes" id="UP001139534"/>
    </source>
</evidence>
<name>A0A9X1XXI2_9BACL</name>
<feature type="domain" description="HTH tetR-type" evidence="6">
    <location>
        <begin position="19"/>
        <end position="79"/>
    </location>
</feature>
<evidence type="ECO:0000259" key="6">
    <source>
        <dbReference type="PROSITE" id="PS50977"/>
    </source>
</evidence>
<keyword evidence="2 4" id="KW-0238">DNA-binding</keyword>
<evidence type="ECO:0000256" key="2">
    <source>
        <dbReference type="ARBA" id="ARBA00023125"/>
    </source>
</evidence>
<dbReference type="AlphaFoldDB" id="A0A9X1XXI2"/>
<evidence type="ECO:0000256" key="3">
    <source>
        <dbReference type="ARBA" id="ARBA00023163"/>
    </source>
</evidence>
<feature type="region of interest" description="Disordered" evidence="5">
    <location>
        <begin position="1"/>
        <end position="20"/>
    </location>
</feature>
<dbReference type="Proteomes" id="UP001139534">
    <property type="component" value="Unassembled WGS sequence"/>
</dbReference>
<evidence type="ECO:0000313" key="7">
    <source>
        <dbReference type="EMBL" id="MCK8486601.1"/>
    </source>
</evidence>
<organism evidence="7 8">
    <name type="scientific">Paenibacillus mellifer</name>
    <dbReference type="NCBI Taxonomy" id="2937794"/>
    <lineage>
        <taxon>Bacteria</taxon>
        <taxon>Bacillati</taxon>
        <taxon>Bacillota</taxon>
        <taxon>Bacilli</taxon>
        <taxon>Bacillales</taxon>
        <taxon>Paenibacillaceae</taxon>
        <taxon>Paenibacillus</taxon>
    </lineage>
</organism>
<dbReference type="InterPro" id="IPR050109">
    <property type="entry name" value="HTH-type_TetR-like_transc_reg"/>
</dbReference>
<proteinExistence type="predicted"/>
<dbReference type="Pfam" id="PF00440">
    <property type="entry name" value="TetR_N"/>
    <property type="match status" value="1"/>
</dbReference>
<dbReference type="GO" id="GO:0003700">
    <property type="term" value="F:DNA-binding transcription factor activity"/>
    <property type="evidence" value="ECO:0007669"/>
    <property type="project" value="TreeGrafter"/>
</dbReference>
<dbReference type="InterPro" id="IPR011075">
    <property type="entry name" value="TetR_C"/>
</dbReference>
<dbReference type="GO" id="GO:0000976">
    <property type="term" value="F:transcription cis-regulatory region binding"/>
    <property type="evidence" value="ECO:0007669"/>
    <property type="project" value="TreeGrafter"/>
</dbReference>
<dbReference type="InterPro" id="IPR023772">
    <property type="entry name" value="DNA-bd_HTH_TetR-type_CS"/>
</dbReference>
<dbReference type="InterPro" id="IPR036271">
    <property type="entry name" value="Tet_transcr_reg_TetR-rel_C_sf"/>
</dbReference>
<comment type="caution">
    <text evidence="7">The sequence shown here is derived from an EMBL/GenBank/DDBJ whole genome shotgun (WGS) entry which is preliminary data.</text>
</comment>
<dbReference type="InterPro" id="IPR001647">
    <property type="entry name" value="HTH_TetR"/>
</dbReference>
<feature type="DNA-binding region" description="H-T-H motif" evidence="4">
    <location>
        <begin position="42"/>
        <end position="61"/>
    </location>
</feature>
<dbReference type="SUPFAM" id="SSF46689">
    <property type="entry name" value="Homeodomain-like"/>
    <property type="match status" value="1"/>
</dbReference>
<dbReference type="RefSeq" id="WP_248550811.1">
    <property type="nucleotide sequence ID" value="NZ_JALPRK010000003.1"/>
</dbReference>
<keyword evidence="3" id="KW-0804">Transcription</keyword>
<dbReference type="PROSITE" id="PS50977">
    <property type="entry name" value="HTH_TETR_2"/>
    <property type="match status" value="1"/>
</dbReference>
<evidence type="ECO:0000256" key="5">
    <source>
        <dbReference type="SAM" id="MobiDB-lite"/>
    </source>
</evidence>
<dbReference type="Gene3D" id="1.10.10.60">
    <property type="entry name" value="Homeodomain-like"/>
    <property type="match status" value="1"/>
</dbReference>
<dbReference type="PANTHER" id="PTHR30055">
    <property type="entry name" value="HTH-TYPE TRANSCRIPTIONAL REGULATOR RUTR"/>
    <property type="match status" value="1"/>
</dbReference>
<dbReference type="PRINTS" id="PR00455">
    <property type="entry name" value="HTHTETR"/>
</dbReference>
<dbReference type="InterPro" id="IPR009057">
    <property type="entry name" value="Homeodomain-like_sf"/>
</dbReference>
<keyword evidence="1" id="KW-0805">Transcription regulation</keyword>
<dbReference type="Pfam" id="PF16859">
    <property type="entry name" value="TetR_C_11"/>
    <property type="match status" value="1"/>
</dbReference>
<dbReference type="EMBL" id="JALPRK010000003">
    <property type="protein sequence ID" value="MCK8486601.1"/>
    <property type="molecule type" value="Genomic_DNA"/>
</dbReference>
<sequence>MDSNHPPVSAGSRGRPRSSEVDRSILDATLALLAEVGVERLSIEMVAQRAGVAKTSIYRRFSNKQTLILEALEQIKPEMDTSAQGSLHEVLLEVARKFLAQMDTPLGRQMLSLLISTLAGNSDISKSYWEKHSLPKTKEIAALIAEHRQMEGLRNDVDVELAADLLVAFIMYQLLFKPPSSDVVDVLKQGIQVILDGLRSKG</sequence>
<dbReference type="PROSITE" id="PS01081">
    <property type="entry name" value="HTH_TETR_1"/>
    <property type="match status" value="1"/>
</dbReference>
<protein>
    <submittedName>
        <fullName evidence="7">TetR/AcrR family transcriptional regulator</fullName>
    </submittedName>
</protein>
<accession>A0A9X1XXI2</accession>
<dbReference type="SUPFAM" id="SSF48498">
    <property type="entry name" value="Tetracyclin repressor-like, C-terminal domain"/>
    <property type="match status" value="1"/>
</dbReference>
<keyword evidence="8" id="KW-1185">Reference proteome</keyword>
<gene>
    <name evidence="7" type="ORF">M0651_05355</name>
</gene>
<dbReference type="Gene3D" id="1.10.357.10">
    <property type="entry name" value="Tetracycline Repressor, domain 2"/>
    <property type="match status" value="1"/>
</dbReference>
<evidence type="ECO:0000256" key="1">
    <source>
        <dbReference type="ARBA" id="ARBA00023015"/>
    </source>
</evidence>
<reference evidence="7" key="1">
    <citation type="submission" date="2022-04" db="EMBL/GenBank/DDBJ databases">
        <authorList>
            <person name="Seo M.-J."/>
        </authorList>
    </citation>
    <scope>NUCLEOTIDE SEQUENCE</scope>
    <source>
        <strain evidence="7">MBLB2552</strain>
    </source>
</reference>
<dbReference type="PANTHER" id="PTHR30055:SF148">
    <property type="entry name" value="TETR-FAMILY TRANSCRIPTIONAL REGULATOR"/>
    <property type="match status" value="1"/>
</dbReference>
<evidence type="ECO:0000256" key="4">
    <source>
        <dbReference type="PROSITE-ProRule" id="PRU00335"/>
    </source>
</evidence>